<evidence type="ECO:0000256" key="2">
    <source>
        <dbReference type="SAM" id="Phobius"/>
    </source>
</evidence>
<evidence type="ECO:0000313" key="4">
    <source>
        <dbReference type="EMBL" id="CDO64838.1"/>
    </source>
</evidence>
<protein>
    <recommendedName>
        <fullName evidence="3">Plasmodium RESA N-terminal domain-containing protein</fullName>
    </recommendedName>
</protein>
<keyword evidence="5" id="KW-1185">Reference proteome</keyword>
<dbReference type="Gene3D" id="6.10.280.180">
    <property type="entry name" value="Plasmodium RESA, N-terminal helical domain"/>
    <property type="match status" value="1"/>
</dbReference>
<dbReference type="Pfam" id="PF09687">
    <property type="entry name" value="PRESAN"/>
    <property type="match status" value="1"/>
</dbReference>
<dbReference type="VEuPathDB" id="PlasmoDB:PRCDC_1101000"/>
<evidence type="ECO:0000256" key="1">
    <source>
        <dbReference type="SAM" id="MobiDB-lite"/>
    </source>
</evidence>
<feature type="region of interest" description="Disordered" evidence="1">
    <location>
        <begin position="240"/>
        <end position="259"/>
    </location>
</feature>
<dbReference type="PANTHER" id="PTHR36193">
    <property type="entry name" value="PHISTB DOMAIN-CONTAINING RESA-LIKE PROTEIN 1"/>
    <property type="match status" value="1"/>
</dbReference>
<sequence length="644" mass="76244">MSEKSLDTMPARSCPTSLWNPKMKILNNMKAFYISLFQRYIYVFISFAFLMLLFNVPSIEENTYSSDILEKRFFRNLYEDELIRKDSSKVNTREHGGESQVLHLSDVISQVLKDSGMSKSNIRSTNKVDVIFDKKGVKPNIYENKKVQKDPNEKVIYSVEVYNKEVSDSNSADSKMKYGEQLNNHFIGKKNEKKDITGKLGVKRKLKIYDREKEIEKLKNEAKFLKKLKYENFEEYAKYKPKRKPSEINSDISERKDEREADNAKLSIFGKEKLDIEETKKDEKVALKKITDNISNIKSEVVGIKEIDEEGMESISKTIDNNKKSEVVGEKKVKTEEINKKEMDYEELTEKETEDVDSLNECLLFYPNNGDSMNLENVLKHIMEYDNSENTIDDLSEEENYNQLYNLLYRTFQKNFYNIYKLHEMLYRDLTSVSIWDEYELDLYNVNENGLYTDDKDLELNENILSLNSKKNEVSTLRDIWNKINRNEEKKISLTICRLNSLYMKLKNKYGVPVFHSTNELNNAYGKFLVHMNYMKSYFNGIFNEWIKTSEGNIKEYRILIIACRLIWRKLKKNTLESLEHIINKTFEKKIKERELHNKKLVRLYKAKYQEEKHNYFWIKFLDEYKGDGSNSYKNSITEAPYIG</sequence>
<reference evidence="4" key="2">
    <citation type="submission" date="2014-05" db="EMBL/GenBank/DDBJ databases">
        <title>The genome sequences of chimpanzee malaria parasites reveal the path to human adaptation.</title>
        <authorList>
            <person name="Otto T.D."/>
            <person name="Rayner J.C."/>
            <person name="Boehme U."/>
            <person name="Pain A."/>
            <person name="Spottiswoode N."/>
            <person name="Sanders M."/>
            <person name="Quail M."/>
            <person name="Ollomo B."/>
            <person name="Renaud F."/>
            <person name="Thomas A.W."/>
            <person name="Prugnolle F."/>
            <person name="Conway D.J."/>
            <person name="Newbold C."/>
            <person name="Berriman M."/>
        </authorList>
    </citation>
    <scope>NUCLEOTIDE SEQUENCE [LARGE SCALE GENOMIC DNA]</scope>
    <source>
        <strain evidence="4">CDC</strain>
    </source>
</reference>
<feature type="transmembrane region" description="Helical" evidence="2">
    <location>
        <begin position="31"/>
        <end position="54"/>
    </location>
</feature>
<gene>
    <name evidence="4" type="primary">GEXP02</name>
    <name evidence="4" type="ORF">PRCDC_1101000</name>
</gene>
<dbReference type="Proteomes" id="UP000027581">
    <property type="component" value="Unassembled WGS sequence"/>
</dbReference>
<dbReference type="PANTHER" id="PTHR36193:SF23">
    <property type="entry name" value="PHISTB DOMAIN-CONTAINING RESA-LIKE PROTEIN 1"/>
    <property type="match status" value="1"/>
</dbReference>
<dbReference type="EMBL" id="HG810772">
    <property type="protein sequence ID" value="CDO64838.1"/>
    <property type="molecule type" value="Genomic_DNA"/>
</dbReference>
<dbReference type="InterPro" id="IPR019111">
    <property type="entry name" value="PRESA_N"/>
</dbReference>
<name>A0A060RZ01_PLARE</name>
<dbReference type="InterPro" id="IPR044885">
    <property type="entry name" value="PRESA_N_sf"/>
</dbReference>
<dbReference type="VEuPathDB" id="PlasmoDB:PRG01_0036700"/>
<keyword evidence="2" id="KW-1133">Transmembrane helix</keyword>
<dbReference type="AlphaFoldDB" id="A0A060RZ01"/>
<proteinExistence type="predicted"/>
<organism evidence="4 5">
    <name type="scientific">Plasmodium reichenowi</name>
    <dbReference type="NCBI Taxonomy" id="5854"/>
    <lineage>
        <taxon>Eukaryota</taxon>
        <taxon>Sar</taxon>
        <taxon>Alveolata</taxon>
        <taxon>Apicomplexa</taxon>
        <taxon>Aconoidasida</taxon>
        <taxon>Haemosporida</taxon>
        <taxon>Plasmodiidae</taxon>
        <taxon>Plasmodium</taxon>
        <taxon>Plasmodium (Laverania)</taxon>
    </lineage>
</organism>
<dbReference type="PhylomeDB" id="A0A060RZ01"/>
<keyword evidence="2" id="KW-0472">Membrane</keyword>
<feature type="domain" description="Plasmodium RESA N-terminal" evidence="3">
    <location>
        <begin position="456"/>
        <end position="575"/>
    </location>
</feature>
<evidence type="ECO:0000313" key="5">
    <source>
        <dbReference type="Proteomes" id="UP000027581"/>
    </source>
</evidence>
<accession>A0A060RZ01</accession>
<reference evidence="4" key="1">
    <citation type="submission" date="2014-01" db="EMBL/GenBank/DDBJ databases">
        <authorList>
            <person name="Aslett M."/>
        </authorList>
    </citation>
    <scope>NUCLEOTIDE SEQUENCE</scope>
    <source>
        <strain evidence="4">CDC</strain>
    </source>
</reference>
<keyword evidence="2" id="KW-0812">Transmembrane</keyword>
<evidence type="ECO:0000259" key="3">
    <source>
        <dbReference type="Pfam" id="PF09687"/>
    </source>
</evidence>